<proteinExistence type="predicted"/>
<dbReference type="Proteomes" id="UP000807769">
    <property type="component" value="Unassembled WGS sequence"/>
</dbReference>
<sequence>MQLSEICCVVIAFHGGDANRIVLGVLLLLFAYSIPYQTQASLTNVENCKVWGGHNAAQVPRIPTKFTSSKMKHIPSSNVTSDCIEGIQSFIPGGLQHSSIYGKSNYVGAYRSLVFSGLQLDDSLLVLPLQLTKGLQPFLDLHRPQSIQFTA</sequence>
<organism evidence="1 2">
    <name type="scientific">Suillus subaureus</name>
    <dbReference type="NCBI Taxonomy" id="48587"/>
    <lineage>
        <taxon>Eukaryota</taxon>
        <taxon>Fungi</taxon>
        <taxon>Dikarya</taxon>
        <taxon>Basidiomycota</taxon>
        <taxon>Agaricomycotina</taxon>
        <taxon>Agaricomycetes</taxon>
        <taxon>Agaricomycetidae</taxon>
        <taxon>Boletales</taxon>
        <taxon>Suillineae</taxon>
        <taxon>Suillaceae</taxon>
        <taxon>Suillus</taxon>
    </lineage>
</organism>
<protein>
    <submittedName>
        <fullName evidence="1">Uncharacterized protein</fullName>
    </submittedName>
</protein>
<dbReference type="EMBL" id="JABBWG010000006">
    <property type="protein sequence ID" value="KAG1821627.1"/>
    <property type="molecule type" value="Genomic_DNA"/>
</dbReference>
<comment type="caution">
    <text evidence="1">The sequence shown here is derived from an EMBL/GenBank/DDBJ whole genome shotgun (WGS) entry which is preliminary data.</text>
</comment>
<keyword evidence="2" id="KW-1185">Reference proteome</keyword>
<dbReference type="AlphaFoldDB" id="A0A9P7EI07"/>
<accession>A0A9P7EI07</accession>
<dbReference type="RefSeq" id="XP_041196367.1">
    <property type="nucleotide sequence ID" value="XM_041344326.1"/>
</dbReference>
<evidence type="ECO:0000313" key="1">
    <source>
        <dbReference type="EMBL" id="KAG1821627.1"/>
    </source>
</evidence>
<name>A0A9P7EI07_9AGAM</name>
<dbReference type="GeneID" id="64638342"/>
<dbReference type="OrthoDB" id="10598239at2759"/>
<evidence type="ECO:0000313" key="2">
    <source>
        <dbReference type="Proteomes" id="UP000807769"/>
    </source>
</evidence>
<reference evidence="1" key="1">
    <citation type="journal article" date="2020" name="New Phytol.">
        <title>Comparative genomics reveals dynamic genome evolution in host specialist ectomycorrhizal fungi.</title>
        <authorList>
            <person name="Lofgren L.A."/>
            <person name="Nguyen N.H."/>
            <person name="Vilgalys R."/>
            <person name="Ruytinx J."/>
            <person name="Liao H.L."/>
            <person name="Branco S."/>
            <person name="Kuo A."/>
            <person name="LaButti K."/>
            <person name="Lipzen A."/>
            <person name="Andreopoulos W."/>
            <person name="Pangilinan J."/>
            <person name="Riley R."/>
            <person name="Hundley H."/>
            <person name="Na H."/>
            <person name="Barry K."/>
            <person name="Grigoriev I.V."/>
            <person name="Stajich J.E."/>
            <person name="Kennedy P.G."/>
        </authorList>
    </citation>
    <scope>NUCLEOTIDE SEQUENCE</scope>
    <source>
        <strain evidence="1">MN1</strain>
    </source>
</reference>
<gene>
    <name evidence="1" type="ORF">BJ212DRAFT_911398</name>
</gene>